<comment type="caution">
    <text evidence="1">The sequence shown here is derived from an EMBL/GenBank/DDBJ whole genome shotgun (WGS) entry which is preliminary data.</text>
</comment>
<protein>
    <submittedName>
        <fullName evidence="1">Uncharacterized protein</fullName>
    </submittedName>
</protein>
<proteinExistence type="predicted"/>
<organism evidence="1 2">
    <name type="scientific">Larimichthys crocea</name>
    <name type="common">Large yellow croaker</name>
    <name type="synonym">Pseudosciaena crocea</name>
    <dbReference type="NCBI Taxonomy" id="215358"/>
    <lineage>
        <taxon>Eukaryota</taxon>
        <taxon>Metazoa</taxon>
        <taxon>Chordata</taxon>
        <taxon>Craniata</taxon>
        <taxon>Vertebrata</taxon>
        <taxon>Euteleostomi</taxon>
        <taxon>Actinopterygii</taxon>
        <taxon>Neopterygii</taxon>
        <taxon>Teleostei</taxon>
        <taxon>Neoteleostei</taxon>
        <taxon>Acanthomorphata</taxon>
        <taxon>Eupercaria</taxon>
        <taxon>Sciaenidae</taxon>
        <taxon>Larimichthys</taxon>
    </lineage>
</organism>
<dbReference type="Proteomes" id="UP000793456">
    <property type="component" value="Chromosome X"/>
</dbReference>
<dbReference type="EMBL" id="CM011683">
    <property type="protein sequence ID" value="TMS14592.1"/>
    <property type="molecule type" value="Genomic_DNA"/>
</dbReference>
<name>A0ACD3R5I8_LARCR</name>
<accession>A0ACD3R5I8</accession>
<evidence type="ECO:0000313" key="1">
    <source>
        <dbReference type="EMBL" id="TMS14592.1"/>
    </source>
</evidence>
<gene>
    <name evidence="1" type="ORF">E3U43_023072</name>
</gene>
<evidence type="ECO:0000313" key="2">
    <source>
        <dbReference type="Proteomes" id="UP000793456"/>
    </source>
</evidence>
<sequence>MSEDREAQEDELLALASIYDEEEFHRAESAQGGEIQLCLELPTDFKVVVKGEKQTEYNVCFLPPLVLNFELPPDYPSTSSPLFTLSSKWMTRAQMSALCRRLDELWEENQGSVILFTWIQLLKEEALDFLGIKSPLEVIRGGSKAGGERRKTDPAAAALQCESHSENVEEKKKEVKKEKSEPQLSSSSQLDPRTVLLMDPRADLLPQLLDFDEAQRQRVFDRQSVLLRDLLRRKAGLQLPLL</sequence>
<keyword evidence="2" id="KW-1185">Reference proteome</keyword>
<reference evidence="1" key="1">
    <citation type="submission" date="2018-11" db="EMBL/GenBank/DDBJ databases">
        <title>The sequence and de novo assembly of Larimichthys crocea genome using PacBio and Hi-C technologies.</title>
        <authorList>
            <person name="Xu P."/>
            <person name="Chen B."/>
            <person name="Zhou Z."/>
            <person name="Ke Q."/>
            <person name="Wu Y."/>
            <person name="Bai H."/>
            <person name="Pu F."/>
        </authorList>
    </citation>
    <scope>NUCLEOTIDE SEQUENCE</scope>
    <source>
        <tissue evidence="1">Muscle</tissue>
    </source>
</reference>